<dbReference type="Proteomes" id="UP000016361">
    <property type="component" value="Unassembled WGS sequence"/>
</dbReference>
<dbReference type="eggNOG" id="ENOG50309U2">
    <property type="taxonomic scope" value="Bacteria"/>
</dbReference>
<protein>
    <submittedName>
        <fullName evidence="1">Uncharacterized protein</fullName>
    </submittedName>
</protein>
<name>S4PQ98_9LACO</name>
<gene>
    <name evidence="1" type="ORF">LOT_1563</name>
</gene>
<dbReference type="EMBL" id="BASH01000005">
    <property type="protein sequence ID" value="GAD17025.1"/>
    <property type="molecule type" value="Genomic_DNA"/>
</dbReference>
<evidence type="ECO:0000313" key="1">
    <source>
        <dbReference type="EMBL" id="GAD17025.1"/>
    </source>
</evidence>
<dbReference type="AlphaFoldDB" id="S4PQ98"/>
<proteinExistence type="predicted"/>
<accession>S4PQ98</accession>
<reference evidence="2" key="1">
    <citation type="journal article" date="2013" name="Genome Announc.">
        <title>Draft Genome Sequence of D-Branched-Chain Amino Acid Producer Lactobacillus otakiensis JCM 15040T, Isolated from a Traditional Japanese Pickle.</title>
        <authorList>
            <person name="Doi K."/>
            <person name="Mori K."/>
            <person name="Mutaguchi Y."/>
            <person name="Tashiro K."/>
            <person name="Fujino Y."/>
            <person name="Ohmori T."/>
            <person name="Kuhara S."/>
            <person name="Ohshima T."/>
        </authorList>
    </citation>
    <scope>NUCLEOTIDE SEQUENCE [LARGE SCALE GENOMIC DNA]</scope>
    <source>
        <strain evidence="2">JCM 15040</strain>
    </source>
</reference>
<sequence>MQLTTAKNYLLLTERIGKKPMLRTRFTAQAYFVLAALFDLVDQGILGIGDAISVKDEQKFAELPDYFGVFKSELIDEIKQGHDLQKQLEIITSWDIANQIYDGVGAELLADGLVEKKSVKTNLDTHIIYLPKDAARKQVRDYLQKQIGAAKISQDAISLVMILEELDALKWVFTDKDELASLTAEFHQKVDGDAFYTKEKALAKLAQDIITKKKFWFDSWLS</sequence>
<keyword evidence="2" id="KW-1185">Reference proteome</keyword>
<evidence type="ECO:0000313" key="2">
    <source>
        <dbReference type="Proteomes" id="UP000016361"/>
    </source>
</evidence>
<organism evidence="1 2">
    <name type="scientific">Lentilactobacillus otakiensis DSM 19908 = JCM 15040</name>
    <dbReference type="NCBI Taxonomy" id="1423780"/>
    <lineage>
        <taxon>Bacteria</taxon>
        <taxon>Bacillati</taxon>
        <taxon>Bacillota</taxon>
        <taxon>Bacilli</taxon>
        <taxon>Lactobacillales</taxon>
        <taxon>Lactobacillaceae</taxon>
        <taxon>Lentilactobacillus</taxon>
    </lineage>
</organism>
<dbReference type="RefSeq" id="WP_020281465.1">
    <property type="nucleotide sequence ID" value="NZ_AZED01000003.1"/>
</dbReference>
<comment type="caution">
    <text evidence="1">The sequence shown here is derived from an EMBL/GenBank/DDBJ whole genome shotgun (WGS) entry which is preliminary data.</text>
</comment>
<dbReference type="OrthoDB" id="2290515at2"/>
<dbReference type="PATRIC" id="fig|1423780.4.peg.1842"/>
<dbReference type="GeneID" id="301046857"/>